<name>S8DAS2_9LAMI</name>
<proteinExistence type="inferred from homology"/>
<feature type="non-terminal residue" evidence="5">
    <location>
        <position position="481"/>
    </location>
</feature>
<feature type="compositionally biased region" description="Acidic residues" evidence="3">
    <location>
        <begin position="146"/>
        <end position="158"/>
    </location>
</feature>
<gene>
    <name evidence="5" type="ORF">M569_15008</name>
</gene>
<reference evidence="5 6" key="1">
    <citation type="journal article" date="2013" name="BMC Genomics">
        <title>The miniature genome of a carnivorous plant Genlisea aurea contains a low number of genes and short non-coding sequences.</title>
        <authorList>
            <person name="Leushkin E.V."/>
            <person name="Sutormin R.A."/>
            <person name="Nabieva E.R."/>
            <person name="Penin A.A."/>
            <person name="Kondrashov A.S."/>
            <person name="Logacheva M.D."/>
        </authorList>
    </citation>
    <scope>NUCLEOTIDE SEQUENCE [LARGE SCALE GENOMIC DNA]</scope>
</reference>
<evidence type="ECO:0000313" key="6">
    <source>
        <dbReference type="Proteomes" id="UP000015453"/>
    </source>
</evidence>
<dbReference type="Gene3D" id="1.10.287.1490">
    <property type="match status" value="1"/>
</dbReference>
<evidence type="ECO:0000259" key="4">
    <source>
        <dbReference type="PROSITE" id="PS51774"/>
    </source>
</evidence>
<keyword evidence="6" id="KW-1185">Reference proteome</keyword>
<feature type="compositionally biased region" description="Polar residues" evidence="3">
    <location>
        <begin position="159"/>
        <end position="168"/>
    </location>
</feature>
<feature type="compositionally biased region" description="Basic and acidic residues" evidence="3">
    <location>
        <begin position="173"/>
        <end position="213"/>
    </location>
</feature>
<dbReference type="PANTHER" id="PTHR32258:SF3">
    <property type="entry name" value="PROTEIN NETWORKED 4A"/>
    <property type="match status" value="1"/>
</dbReference>
<protein>
    <recommendedName>
        <fullName evidence="4">NAB domain-containing protein</fullName>
    </recommendedName>
</protein>
<comment type="similarity">
    <text evidence="2">Belongs to the NET family.</text>
</comment>
<organism evidence="5 6">
    <name type="scientific">Genlisea aurea</name>
    <dbReference type="NCBI Taxonomy" id="192259"/>
    <lineage>
        <taxon>Eukaryota</taxon>
        <taxon>Viridiplantae</taxon>
        <taxon>Streptophyta</taxon>
        <taxon>Embryophyta</taxon>
        <taxon>Tracheophyta</taxon>
        <taxon>Spermatophyta</taxon>
        <taxon>Magnoliopsida</taxon>
        <taxon>eudicotyledons</taxon>
        <taxon>Gunneridae</taxon>
        <taxon>Pentapetalae</taxon>
        <taxon>asterids</taxon>
        <taxon>lamiids</taxon>
        <taxon>Lamiales</taxon>
        <taxon>Lentibulariaceae</taxon>
        <taxon>Genlisea</taxon>
    </lineage>
</organism>
<feature type="compositionally biased region" description="Basic and acidic residues" evidence="3">
    <location>
        <begin position="252"/>
        <end position="277"/>
    </location>
</feature>
<dbReference type="Proteomes" id="UP000015453">
    <property type="component" value="Unassembled WGS sequence"/>
</dbReference>
<dbReference type="PANTHER" id="PTHR32258">
    <property type="entry name" value="PROTEIN NETWORKED 4A"/>
    <property type="match status" value="1"/>
</dbReference>
<dbReference type="InterPro" id="IPR051861">
    <property type="entry name" value="NET_actin-binding_domain"/>
</dbReference>
<dbReference type="PROSITE" id="PS51774">
    <property type="entry name" value="NAB"/>
    <property type="match status" value="1"/>
</dbReference>
<feature type="region of interest" description="Disordered" evidence="3">
    <location>
        <begin position="226"/>
        <end position="281"/>
    </location>
</feature>
<keyword evidence="1" id="KW-0175">Coiled coil</keyword>
<dbReference type="EMBL" id="AUSU01008064">
    <property type="protein sequence ID" value="EPS59798.1"/>
    <property type="molecule type" value="Genomic_DNA"/>
</dbReference>
<evidence type="ECO:0000313" key="5">
    <source>
        <dbReference type="EMBL" id="EPS59798.1"/>
    </source>
</evidence>
<feature type="region of interest" description="Disordered" evidence="3">
    <location>
        <begin position="143"/>
        <end position="213"/>
    </location>
</feature>
<evidence type="ECO:0000256" key="1">
    <source>
        <dbReference type="ARBA" id="ARBA00023054"/>
    </source>
</evidence>
<dbReference type="InterPro" id="IPR011684">
    <property type="entry name" value="NAB"/>
</dbReference>
<evidence type="ECO:0000256" key="3">
    <source>
        <dbReference type="SAM" id="MobiDB-lite"/>
    </source>
</evidence>
<dbReference type="AlphaFoldDB" id="S8DAS2"/>
<evidence type="ECO:0000256" key="2">
    <source>
        <dbReference type="ARBA" id="ARBA00038006"/>
    </source>
</evidence>
<dbReference type="GO" id="GO:0003779">
    <property type="term" value="F:actin binding"/>
    <property type="evidence" value="ECO:0007669"/>
    <property type="project" value="InterPro"/>
</dbReference>
<dbReference type="Pfam" id="PF07765">
    <property type="entry name" value="KIP1"/>
    <property type="match status" value="1"/>
</dbReference>
<dbReference type="OrthoDB" id="1877257at2759"/>
<comment type="caution">
    <text evidence="5">The sequence shown here is derived from an EMBL/GenBank/DDBJ whole genome shotgun (WGS) entry which is preliminary data.</text>
</comment>
<sequence length="481" mass="55528">INRNESKKSHSWWWDSHISPKNSKWLQENLEEMDQLVKKILKVIEEDADSFAKKAELYFKKRPELVGLVEELYRMYRSLAERYDFVSGELRKTVPSDLQSQGSGISDAGSEPLPDHHPKPARTKSAPRAAGFGFFLGDFNSKEGDETSTLDSEAESDDSSMNCSGSQSNEEEQGLRKRVLELENELREIKGGKSHQEEMEAAKEEKIQLSREEITPRLTMIELQHDKSPVEDDDTPHSESVVVVAGNPPEIESLRKKIRDSEAEVEENSRSSDREKWQNQIRSAQGEVSALKNKLAREEREVKKLQDRILRYKTSLSERDHEIRALKEAMSDANKALSDDNDRLRAEITRATKDRAYLEHALKETDFRCQSSEEDLRRAKSDIAAKDDDLAKLRDDLESRDGEIEEMNERLRRLQIQHAELVAGLEEARKSAGELEREVERKREAIEERGEEKREAIRQLCFSLEHYRDGYRQLRQSIVAH</sequence>
<dbReference type="GO" id="GO:0005774">
    <property type="term" value="C:vacuolar membrane"/>
    <property type="evidence" value="ECO:0007669"/>
    <property type="project" value="TreeGrafter"/>
</dbReference>
<accession>S8DAS2</accession>
<feature type="region of interest" description="Disordered" evidence="3">
    <location>
        <begin position="94"/>
        <end position="127"/>
    </location>
</feature>
<feature type="domain" description="NAB" evidence="4">
    <location>
        <begin position="10"/>
        <end position="90"/>
    </location>
</feature>
<feature type="non-terminal residue" evidence="5">
    <location>
        <position position="1"/>
    </location>
</feature>